<comment type="caution">
    <text evidence="2">The sequence shown here is derived from an EMBL/GenBank/DDBJ whole genome shotgun (WGS) entry which is preliminary data.</text>
</comment>
<accession>A0A5M9ZBW3</accession>
<gene>
    <name evidence="2" type="ORF">EMB92_08355</name>
</gene>
<dbReference type="EMBL" id="RZJP01000003">
    <property type="protein sequence ID" value="KAA8815948.1"/>
    <property type="molecule type" value="Genomic_DNA"/>
</dbReference>
<name>A0A5M9ZBW3_9BIFI</name>
<sequence>MRVKICRLIVMLSVCLFCVSSVGIASADERSGVSDIVKSAEELVGIDAGISVEFKKDAWMNSTETVDGNLHVASTFNDSILINKNTTSNSVFTIPNADAGSYTVEDGIIVAESKTTESVEYAISAYQTGNVRIHSILSDKMAPERYEYQFPNIDSIILDGDTGTAFLFSLHNDKYELVGGVDAPWAVDAVGNAVPSHFEVDGNVLVQVVEHRNGDYVYPITADPSWWDNVKDWFKNAGASVVSKAKSAANWLKGSSKWLAGKTWSGVKIVGKGAKIVGKKIGPFGVALCLVGGGWAWYRSDASGWVRVGDAAAGCFL</sequence>
<proteinExistence type="predicted"/>
<feature type="signal peptide" evidence="1">
    <location>
        <begin position="1"/>
        <end position="27"/>
    </location>
</feature>
<dbReference type="AlphaFoldDB" id="A0A5M9ZBW3"/>
<evidence type="ECO:0000313" key="2">
    <source>
        <dbReference type="EMBL" id="KAA8815948.1"/>
    </source>
</evidence>
<protein>
    <submittedName>
        <fullName evidence="2">Uncharacterized protein</fullName>
    </submittedName>
</protein>
<reference evidence="2 3" key="1">
    <citation type="journal article" date="2019" name="Syst. Appl. Microbiol.">
        <title>Characterization of Bifidobacterium species in feaces of the Egyptian fruit bat: Description of B. vespertilionis sp. nov. and B. rousetti sp. nov.</title>
        <authorList>
            <person name="Modesto M."/>
            <person name="Satti M."/>
            <person name="Watanabe K."/>
            <person name="Puglisi E."/>
            <person name="Morelli L."/>
            <person name="Huang C.-H."/>
            <person name="Liou J.-S."/>
            <person name="Miyashita M."/>
            <person name="Tamura T."/>
            <person name="Saito S."/>
            <person name="Mori K."/>
            <person name="Huang L."/>
            <person name="Sciavilla P."/>
            <person name="Sandri C."/>
            <person name="Spiezio C."/>
            <person name="Vitali F."/>
            <person name="Cavalieri D."/>
            <person name="Perpetuini G."/>
            <person name="Tofalo R."/>
            <person name="Bonetti A."/>
            <person name="Arita M."/>
            <person name="Mattarelli P."/>
        </authorList>
    </citation>
    <scope>NUCLEOTIDE SEQUENCE [LARGE SCALE GENOMIC DNA]</scope>
    <source>
        <strain evidence="2 3">RST27</strain>
    </source>
</reference>
<organism evidence="2 3">
    <name type="scientific">Bifidobacterium callitrichos</name>
    <dbReference type="NCBI Taxonomy" id="762209"/>
    <lineage>
        <taxon>Bacteria</taxon>
        <taxon>Bacillati</taxon>
        <taxon>Actinomycetota</taxon>
        <taxon>Actinomycetes</taxon>
        <taxon>Bifidobacteriales</taxon>
        <taxon>Bifidobacteriaceae</taxon>
        <taxon>Bifidobacterium</taxon>
    </lineage>
</organism>
<dbReference type="RefSeq" id="WP_150394487.1">
    <property type="nucleotide sequence ID" value="NZ_RZJP01000003.1"/>
</dbReference>
<evidence type="ECO:0000313" key="3">
    <source>
        <dbReference type="Proteomes" id="UP000326060"/>
    </source>
</evidence>
<keyword evidence="1" id="KW-0732">Signal</keyword>
<evidence type="ECO:0000256" key="1">
    <source>
        <dbReference type="SAM" id="SignalP"/>
    </source>
</evidence>
<feature type="chain" id="PRO_5024277479" evidence="1">
    <location>
        <begin position="28"/>
        <end position="317"/>
    </location>
</feature>
<dbReference type="Proteomes" id="UP000326060">
    <property type="component" value="Unassembled WGS sequence"/>
</dbReference>